<keyword evidence="2" id="KW-0472">Membrane</keyword>
<feature type="transmembrane region" description="Helical" evidence="2">
    <location>
        <begin position="601"/>
        <end position="622"/>
    </location>
</feature>
<feature type="transmembrane region" description="Helical" evidence="2">
    <location>
        <begin position="472"/>
        <end position="492"/>
    </location>
</feature>
<feature type="transmembrane region" description="Helical" evidence="2">
    <location>
        <begin position="572"/>
        <end position="589"/>
    </location>
</feature>
<dbReference type="STRING" id="154538.A0A1M2VB03"/>
<keyword evidence="2" id="KW-0812">Transmembrane</keyword>
<feature type="compositionally biased region" description="Polar residues" evidence="1">
    <location>
        <begin position="86"/>
        <end position="98"/>
    </location>
</feature>
<feature type="transmembrane region" description="Helical" evidence="2">
    <location>
        <begin position="398"/>
        <end position="423"/>
    </location>
</feature>
<reference evidence="3 4" key="1">
    <citation type="submission" date="2016-10" db="EMBL/GenBank/DDBJ databases">
        <title>Genome sequence of the basidiomycete white-rot fungus Trametes pubescens.</title>
        <authorList>
            <person name="Makela M.R."/>
            <person name="Granchi Z."/>
            <person name="Peng M."/>
            <person name="De Vries R.P."/>
            <person name="Grigoriev I."/>
            <person name="Riley R."/>
            <person name="Hilden K."/>
        </authorList>
    </citation>
    <scope>NUCLEOTIDE SEQUENCE [LARGE SCALE GENOMIC DNA]</scope>
    <source>
        <strain evidence="3 4">FBCC735</strain>
    </source>
</reference>
<protein>
    <submittedName>
        <fullName evidence="3">Uncharacterized protein</fullName>
    </submittedName>
</protein>
<feature type="region of interest" description="Disordered" evidence="1">
    <location>
        <begin position="1"/>
        <end position="111"/>
    </location>
</feature>
<evidence type="ECO:0000256" key="1">
    <source>
        <dbReference type="SAM" id="MobiDB-lite"/>
    </source>
</evidence>
<dbReference type="OrthoDB" id="10261361at2759"/>
<keyword evidence="4" id="KW-1185">Reference proteome</keyword>
<dbReference type="Proteomes" id="UP000184267">
    <property type="component" value="Unassembled WGS sequence"/>
</dbReference>
<comment type="caution">
    <text evidence="3">The sequence shown here is derived from an EMBL/GenBank/DDBJ whole genome shotgun (WGS) entry which is preliminary data.</text>
</comment>
<evidence type="ECO:0000313" key="4">
    <source>
        <dbReference type="Proteomes" id="UP000184267"/>
    </source>
</evidence>
<keyword evidence="2" id="KW-1133">Transmembrane helix</keyword>
<dbReference type="OMA" id="FCYTTTM"/>
<organism evidence="3 4">
    <name type="scientific">Trametes pubescens</name>
    <name type="common">White-rot fungus</name>
    <dbReference type="NCBI Taxonomy" id="154538"/>
    <lineage>
        <taxon>Eukaryota</taxon>
        <taxon>Fungi</taxon>
        <taxon>Dikarya</taxon>
        <taxon>Basidiomycota</taxon>
        <taxon>Agaricomycotina</taxon>
        <taxon>Agaricomycetes</taxon>
        <taxon>Polyporales</taxon>
        <taxon>Polyporaceae</taxon>
        <taxon>Trametes</taxon>
    </lineage>
</organism>
<accession>A0A1M2VB03</accession>
<dbReference type="AlphaFoldDB" id="A0A1M2VB03"/>
<feature type="transmembrane region" description="Helical" evidence="2">
    <location>
        <begin position="350"/>
        <end position="373"/>
    </location>
</feature>
<evidence type="ECO:0000313" key="3">
    <source>
        <dbReference type="EMBL" id="OJT04724.1"/>
    </source>
</evidence>
<feature type="transmembrane region" description="Helical" evidence="2">
    <location>
        <begin position="540"/>
        <end position="560"/>
    </location>
</feature>
<dbReference type="EMBL" id="MNAD01001519">
    <property type="protein sequence ID" value="OJT04724.1"/>
    <property type="molecule type" value="Genomic_DNA"/>
</dbReference>
<gene>
    <name evidence="3" type="ORF">TRAPUB_4518</name>
</gene>
<proteinExistence type="predicted"/>
<evidence type="ECO:0000256" key="2">
    <source>
        <dbReference type="SAM" id="Phobius"/>
    </source>
</evidence>
<name>A0A1M2VB03_TRAPU</name>
<sequence>MAVKDLVGLFESRSKLDTSPSPSPPRSRERKVSQSPRTPSGLPPRSVETVADVPTPSAAKFLAHPLLRRREPSSADQEDDPILTDPTASGSSTLSYDLSRSEEDHNPSATVVDADVTDELNGSWRHHENIGQSSSLARSSGWGKSSTVLDDGSAIELNPLLPSATRSSSRPSSGTVVKAHYSSSSTTTLVPPTHNPGLHSPIALSQILARNAAPVSLPQLDEYIASLDMPSFPACHSQGGGQGKGKGKGPVMAMFPPLERLTGTTLADFESNAKIAPAWRNRQSIFGSLLNVALGITGSSAIAPFYSVQGLIDTLQIFALILSTFFSHGVKPEEHWRTFPNVLALNLASNLVQSLALLVILMTIAGVLLFIWLKMTHACCSVVVPEGLQSTKYLRNSWAVVIVTFVLTVIYLPLSTMAVHVLVWSDDLWAVPNPYTGTTASLTSEPLGPSDEFRDPLDFCYTTTMLRNEVNWAPVIVILAIVSFIGVGSPVISFRRGWATYESTYLFAKLTTLLLTAVINPDNCLFRNAPREKVSVARQILLLIAMLIFFALQCIYAPFLDPVNNASEWTSRLNYVLTSAVSLAVALNIPGQDIFNGPVLYVIYVITYGFSFYFIFINMSIVRRLVKRLARRIDFSIDIFSPRLDISSTSPHTKRRIWQEAISTLLLTDEESRMPKTQKMEYKQARDGEYPPYLLHFAGTPAERHVENLKILREVGAVAYAKAVALVSSPDYEWFKHLEETIQLHFVGPDSYWKPHGTAPRNCTRFFGNAWWVPFPPALVMRYDDGPEVVLSEVRDLEHYVYQNSSEDIARKRQLRMALRALDGQIVRWPYDHVQYVGDRETFCCCGKRYAAQTSIHYQSCVFHLKRRGEVLWEGLDLGSGFDVEMTYAKKVQVSGAVIGLTDDYELTQPLAHFLAMNEPLIPTRLAYIEAALHNYRHHFRKEARWKRETLSYRFLTMVYDQPCDPRGLSESAIEWERDPRVRKLMASNVNIFEITYDRLCAVGSSELATWWYIFWDDLWRRNWDAIGSLEKHATDFSPHYPSSIAYTPLPRAALESFLTQRGLLHKKPKFGDFFHAGFLNKLYLRMNDIVFHGSDNAIIFHLGDDASELDMEEIDLHTLPRPSTLGTGGGTDHDDGSIRARPAYRWEGILEDPLTPNRRHKSHRGRLLSKFAVWFGLSPLWRTGEPSQGLALDVRLENGRYILLEDEVDGGVVRRDMKGSIPKGI</sequence>